<dbReference type="PANTHER" id="PTHR21522">
    <property type="entry name" value="PROTON CHANNEL OTOP"/>
    <property type="match status" value="1"/>
</dbReference>
<evidence type="ECO:0000256" key="1">
    <source>
        <dbReference type="ARBA" id="ARBA00004651"/>
    </source>
</evidence>
<feature type="transmembrane region" description="Helical" evidence="11">
    <location>
        <begin position="164"/>
        <end position="185"/>
    </location>
</feature>
<keyword evidence="10" id="KW-0407">Ion channel</keyword>
<evidence type="ECO:0000256" key="9">
    <source>
        <dbReference type="ARBA" id="ARBA00023136"/>
    </source>
</evidence>
<keyword evidence="9 11" id="KW-0472">Membrane</keyword>
<keyword evidence="4" id="KW-1003">Cell membrane</keyword>
<evidence type="ECO:0000256" key="11">
    <source>
        <dbReference type="SAM" id="Phobius"/>
    </source>
</evidence>
<feature type="transmembrane region" description="Helical" evidence="11">
    <location>
        <begin position="390"/>
        <end position="413"/>
    </location>
</feature>
<proteinExistence type="inferred from homology"/>
<feature type="transmembrane region" description="Helical" evidence="11">
    <location>
        <begin position="346"/>
        <end position="369"/>
    </location>
</feature>
<evidence type="ECO:0000256" key="6">
    <source>
        <dbReference type="ARBA" id="ARBA00022781"/>
    </source>
</evidence>
<feature type="transmembrane region" description="Helical" evidence="11">
    <location>
        <begin position="557"/>
        <end position="575"/>
    </location>
</feature>
<dbReference type="InterPro" id="IPR004878">
    <property type="entry name" value="Otopetrin"/>
</dbReference>
<protein>
    <submittedName>
        <fullName evidence="12">Proton channel OTOP2-like</fullName>
    </submittedName>
</protein>
<feature type="transmembrane region" description="Helical" evidence="11">
    <location>
        <begin position="58"/>
        <end position="77"/>
    </location>
</feature>
<dbReference type="Pfam" id="PF03189">
    <property type="entry name" value="Otopetrin"/>
    <property type="match status" value="1"/>
</dbReference>
<evidence type="ECO:0000313" key="12">
    <source>
        <dbReference type="EMBL" id="KAK6487258.1"/>
    </source>
</evidence>
<feature type="transmembrane region" description="Helical" evidence="11">
    <location>
        <begin position="304"/>
        <end position="334"/>
    </location>
</feature>
<comment type="subcellular location">
    <subcellularLocation>
        <location evidence="1">Cell membrane</location>
        <topology evidence="1">Multi-pass membrane protein</topology>
    </subcellularLocation>
</comment>
<evidence type="ECO:0000256" key="5">
    <source>
        <dbReference type="ARBA" id="ARBA00022692"/>
    </source>
</evidence>
<feature type="transmembrane region" description="Helical" evidence="11">
    <location>
        <begin position="132"/>
        <end position="152"/>
    </location>
</feature>
<dbReference type="PANTHER" id="PTHR21522:SF63">
    <property type="entry name" value="OTOPETRIN 1"/>
    <property type="match status" value="1"/>
</dbReference>
<feature type="transmembrane region" description="Helical" evidence="11">
    <location>
        <begin position="425"/>
        <end position="447"/>
    </location>
</feature>
<evidence type="ECO:0000256" key="4">
    <source>
        <dbReference type="ARBA" id="ARBA00022475"/>
    </source>
</evidence>
<keyword evidence="5 11" id="KW-0812">Transmembrane</keyword>
<keyword evidence="3" id="KW-0813">Transport</keyword>
<accession>A0ABR0ZR61</accession>
<feature type="transmembrane region" description="Helical" evidence="11">
    <location>
        <begin position="532"/>
        <end position="551"/>
    </location>
</feature>
<dbReference type="Proteomes" id="UP001369086">
    <property type="component" value="Unassembled WGS sequence"/>
</dbReference>
<evidence type="ECO:0000313" key="13">
    <source>
        <dbReference type="Proteomes" id="UP001369086"/>
    </source>
</evidence>
<comment type="similarity">
    <text evidence="2">Belongs to the otopetrin family.</text>
</comment>
<evidence type="ECO:0000256" key="3">
    <source>
        <dbReference type="ARBA" id="ARBA00022448"/>
    </source>
</evidence>
<feature type="transmembrane region" description="Helical" evidence="11">
    <location>
        <begin position="89"/>
        <end position="111"/>
    </location>
</feature>
<dbReference type="EMBL" id="JAHFZB010000007">
    <property type="protein sequence ID" value="KAK6487258.1"/>
    <property type="molecule type" value="Genomic_DNA"/>
</dbReference>
<gene>
    <name evidence="12" type="ORF">HHUSO_G8385</name>
</gene>
<name>A0ABR0ZR61_HUSHU</name>
<keyword evidence="13" id="KW-1185">Reference proteome</keyword>
<sequence>MSQPVLDSPALSSYQPPGEHLKPRALCSPDSSLSSCFKASVSEAGGWQEGCSPKPASLLSVLHLILVSLLGSAILLSEMFHHLPHSPRVHGFLMVLMLASSAWMLCFGWQLRKTEKHRLNVDHHAGASWFKAGLALFALATLILDCFSFGYYREILHCTSPLMIAFPLVQAVFTVTQVSFLSSFAKVCIQDWCCLHRVGLMNSLATNLLLWMNVVLDESTKQLKELRSIYTEEQQDSAHNTTLSNSCACTTDLCHIFRDGAVHLHPFNIEFSLFSSTMLYVLWKNMGRVPSSLGPQARARRPAFRISAIFPGLLLGSLVLSATFGCMIVFGVFFKAKDTLPRALQIYYTFSLILLCLMLLSSSAGTLIYRLQKRSSFTFRTENVVRNLDVALLVGCSCGPLAVCIFSMTAIFFTGSLRSLNSLDLFFSLFKTLQVLGQNLFISEALFSGPDERHSISQHPTAQFVLAGALNKSFDSESQCAVWSTMESSMQVQMDEDEKSRVLKMHDSPHMGTAAFQKPFLFTSRRRGRAKIMQNILVFLLLCNIAVKFVSGLFVSPSFSSGVLVVTFCLPLGIFSETEQNFYSFTLWAAHLLPASSSTAYTPQPVSSKCTASPSWT</sequence>
<organism evidence="12 13">
    <name type="scientific">Huso huso</name>
    <name type="common">Beluga</name>
    <name type="synonym">Acipenser huso</name>
    <dbReference type="NCBI Taxonomy" id="61971"/>
    <lineage>
        <taxon>Eukaryota</taxon>
        <taxon>Metazoa</taxon>
        <taxon>Chordata</taxon>
        <taxon>Craniata</taxon>
        <taxon>Vertebrata</taxon>
        <taxon>Euteleostomi</taxon>
        <taxon>Actinopterygii</taxon>
        <taxon>Chondrostei</taxon>
        <taxon>Acipenseriformes</taxon>
        <taxon>Acipenseridae</taxon>
        <taxon>Huso</taxon>
    </lineage>
</organism>
<reference evidence="12 13" key="1">
    <citation type="submission" date="2021-05" db="EMBL/GenBank/DDBJ databases">
        <authorList>
            <person name="Zahm M."/>
            <person name="Klopp C."/>
            <person name="Cabau C."/>
            <person name="Kuhl H."/>
            <person name="Suciu R."/>
            <person name="Ciorpac M."/>
            <person name="Holostenco D."/>
            <person name="Gessner J."/>
            <person name="Wuertz S."/>
            <person name="Hohne C."/>
            <person name="Stock M."/>
            <person name="Gislard M."/>
            <person name="Lluch J."/>
            <person name="Milhes M."/>
            <person name="Lampietro C."/>
            <person name="Lopez Roques C."/>
            <person name="Donnadieu C."/>
            <person name="Du K."/>
            <person name="Schartl M."/>
            <person name="Guiguen Y."/>
        </authorList>
    </citation>
    <scope>NUCLEOTIDE SEQUENCE [LARGE SCALE GENOMIC DNA]</scope>
    <source>
        <strain evidence="12">Hh-F2</strain>
        <tissue evidence="12">Blood</tissue>
    </source>
</reference>
<keyword evidence="8" id="KW-0406">Ion transport</keyword>
<keyword evidence="6" id="KW-0375">Hydrogen ion transport</keyword>
<evidence type="ECO:0000256" key="7">
    <source>
        <dbReference type="ARBA" id="ARBA00022989"/>
    </source>
</evidence>
<evidence type="ECO:0000256" key="2">
    <source>
        <dbReference type="ARBA" id="ARBA00006513"/>
    </source>
</evidence>
<feature type="non-terminal residue" evidence="12">
    <location>
        <position position="617"/>
    </location>
</feature>
<comment type="caution">
    <text evidence="12">The sequence shown here is derived from an EMBL/GenBank/DDBJ whole genome shotgun (WGS) entry which is preliminary data.</text>
</comment>
<keyword evidence="7 11" id="KW-1133">Transmembrane helix</keyword>
<evidence type="ECO:0000256" key="8">
    <source>
        <dbReference type="ARBA" id="ARBA00023065"/>
    </source>
</evidence>
<evidence type="ECO:0000256" key="10">
    <source>
        <dbReference type="ARBA" id="ARBA00023303"/>
    </source>
</evidence>